<proteinExistence type="predicted"/>
<dbReference type="GeneID" id="56896946"/>
<dbReference type="EMBL" id="JAZHOJ010000039">
    <property type="protein sequence ID" value="MFK7004743.1"/>
    <property type="molecule type" value="Genomic_DNA"/>
</dbReference>
<keyword evidence="3" id="KW-1185">Reference proteome</keyword>
<dbReference type="Gene3D" id="2.30.30.40">
    <property type="entry name" value="SH3 Domains"/>
    <property type="match status" value="1"/>
</dbReference>
<dbReference type="InterPro" id="IPR003646">
    <property type="entry name" value="SH3-like_bac-type"/>
</dbReference>
<accession>A0ABW8PKB4</accession>
<comment type="caution">
    <text evidence="2">The sequence shown here is derived from an EMBL/GenBank/DDBJ whole genome shotgun (WGS) entry which is preliminary data.</text>
</comment>
<reference evidence="2 3" key="1">
    <citation type="submission" date="2024-02" db="EMBL/GenBank/DDBJ databases">
        <title>Comparative Genomic Analysis of Flavobacterium Species Causing Columnaris Disease of Freshwater Fish in Thailand: Insights into Virulence and Resistance Mechanisms.</title>
        <authorList>
            <person name="Nguyen D."/>
            <person name="Chokmangmeepisarn P."/>
            <person name="Khianchaikhan K."/>
            <person name="Morishita M."/>
            <person name="Bunnoy A."/>
            <person name="Rodkhum C."/>
        </authorList>
    </citation>
    <scope>NUCLEOTIDE SEQUENCE [LARGE SCALE GENOMIC DNA]</scope>
    <source>
        <strain evidence="2 3">PCBSB2203</strain>
    </source>
</reference>
<evidence type="ECO:0000259" key="1">
    <source>
        <dbReference type="PROSITE" id="PS51781"/>
    </source>
</evidence>
<dbReference type="Pfam" id="PF08239">
    <property type="entry name" value="SH3_3"/>
    <property type="match status" value="1"/>
</dbReference>
<dbReference type="Proteomes" id="UP001621713">
    <property type="component" value="Unassembled WGS sequence"/>
</dbReference>
<gene>
    <name evidence="2" type="ORF">V3467_12935</name>
</gene>
<feature type="domain" description="SH3b" evidence="1">
    <location>
        <begin position="215"/>
        <end position="280"/>
    </location>
</feature>
<dbReference type="RefSeq" id="WP_060383770.1">
    <property type="nucleotide sequence ID" value="NZ_CP013992.1"/>
</dbReference>
<dbReference type="SMART" id="SM00287">
    <property type="entry name" value="SH3b"/>
    <property type="match status" value="1"/>
</dbReference>
<dbReference type="PROSITE" id="PS51781">
    <property type="entry name" value="SH3B"/>
    <property type="match status" value="1"/>
</dbReference>
<protein>
    <submittedName>
        <fullName evidence="2">SH3 domain-containing protein</fullName>
    </submittedName>
</protein>
<sequence length="280" mass="32939">MKKLIYILCIVTNISCKNENSNDTKKIEVNPKETIDSINKTNNNNLEMNNNLISFGEIFDEGITKFSPKEIEKPFTEEQKEFKIKLNKFESQNKNFEPDNLLRLINDKTFEHREYSIDSEWFNYFVKKYNLQNNLKKPLESAINQEDFNVVKIILNYDYKISKQELKLATESYENYLSNKRIIDEKNGIGEDGEPIPYEIKNSKATEILSLLRKEYNYYIYDKDGSCNLRDDAMSAGFIIGQVKSGEHIDIINNENQDWLYIKTKDNKEGYVHKSRIVSK</sequence>
<name>A0ABW8PKB4_9FLAO</name>
<evidence type="ECO:0000313" key="3">
    <source>
        <dbReference type="Proteomes" id="UP001621713"/>
    </source>
</evidence>
<evidence type="ECO:0000313" key="2">
    <source>
        <dbReference type="EMBL" id="MFK7004743.1"/>
    </source>
</evidence>
<organism evidence="2 3">
    <name type="scientific">Flavobacterium covae</name>
    <dbReference type="NCBI Taxonomy" id="2906076"/>
    <lineage>
        <taxon>Bacteria</taxon>
        <taxon>Pseudomonadati</taxon>
        <taxon>Bacteroidota</taxon>
        <taxon>Flavobacteriia</taxon>
        <taxon>Flavobacteriales</taxon>
        <taxon>Flavobacteriaceae</taxon>
        <taxon>Flavobacterium</taxon>
    </lineage>
</organism>